<dbReference type="InParanoid" id="M3XGQ4"/>
<organism evidence="11 12">
    <name type="scientific">Latimeria chalumnae</name>
    <name type="common">Coelacanth</name>
    <dbReference type="NCBI Taxonomy" id="7897"/>
    <lineage>
        <taxon>Eukaryota</taxon>
        <taxon>Metazoa</taxon>
        <taxon>Chordata</taxon>
        <taxon>Craniata</taxon>
        <taxon>Vertebrata</taxon>
        <taxon>Euteleostomi</taxon>
        <taxon>Coelacanthiformes</taxon>
        <taxon>Coelacanthidae</taxon>
        <taxon>Latimeria</taxon>
    </lineage>
</organism>
<dbReference type="SMART" id="SM00199">
    <property type="entry name" value="SCY"/>
    <property type="match status" value="1"/>
</dbReference>
<evidence type="ECO:0000256" key="5">
    <source>
        <dbReference type="ARBA" id="ARBA00022729"/>
    </source>
</evidence>
<evidence type="ECO:0000313" key="12">
    <source>
        <dbReference type="Proteomes" id="UP000008672"/>
    </source>
</evidence>
<keyword evidence="4 9" id="KW-0964">Secreted</keyword>
<dbReference type="OMA" id="HIQEYFY"/>
<evidence type="ECO:0000256" key="7">
    <source>
        <dbReference type="ARBA" id="ARBA00044740"/>
    </source>
</evidence>
<evidence type="ECO:0000256" key="6">
    <source>
        <dbReference type="ARBA" id="ARBA00023157"/>
    </source>
</evidence>
<dbReference type="EMBL" id="AFYH01004613">
    <property type="status" value="NOT_ANNOTATED_CDS"/>
    <property type="molecule type" value="Genomic_DNA"/>
</dbReference>
<dbReference type="FunFam" id="2.40.50.40:FF:000002">
    <property type="entry name" value="C-C motif chemokine"/>
    <property type="match status" value="1"/>
</dbReference>
<dbReference type="HOGENOM" id="CLU_141716_4_2_1"/>
<evidence type="ECO:0000256" key="4">
    <source>
        <dbReference type="ARBA" id="ARBA00022525"/>
    </source>
</evidence>
<accession>M3XGQ4</accession>
<feature type="chain" id="PRO_5005140419" description="C-C motif chemokine" evidence="9">
    <location>
        <begin position="23"/>
        <end position="88"/>
    </location>
</feature>
<dbReference type="KEGG" id="lcm:102352351"/>
<dbReference type="InterPro" id="IPR000827">
    <property type="entry name" value="Chemokine_CC_CS"/>
</dbReference>
<dbReference type="FunCoup" id="M3XGQ4">
    <property type="interactions" value="742"/>
</dbReference>
<name>M3XGQ4_LATCH</name>
<feature type="domain" description="Chemokine interleukin-8-like" evidence="10">
    <location>
        <begin position="30"/>
        <end position="88"/>
    </location>
</feature>
<comment type="function">
    <text evidence="7">Monokine with inflammatory and chemokinetic properties. Binds to CCR1, CCR4 and CCR5. One of the major HIV-suppressive factors produced by CD8+ T-cells. Recombinant MIP-1-alpha induces a dose-dependent inhibition of different strains of HIV-1, HIV-2, and simian immunodeficiency virus (SIV).</text>
</comment>
<keyword evidence="9" id="KW-0145">Chemotaxis</keyword>
<reference evidence="12" key="1">
    <citation type="submission" date="2011-08" db="EMBL/GenBank/DDBJ databases">
        <title>The draft genome of Latimeria chalumnae.</title>
        <authorList>
            <person name="Di Palma F."/>
            <person name="Alfoldi J."/>
            <person name="Johnson J."/>
            <person name="Berlin A."/>
            <person name="Gnerre S."/>
            <person name="Jaffe D."/>
            <person name="MacCallum I."/>
            <person name="Young S."/>
            <person name="Walker B.J."/>
            <person name="Lander E."/>
            <person name="Lindblad-Toh K."/>
        </authorList>
    </citation>
    <scope>NUCLEOTIDE SEQUENCE [LARGE SCALE GENOMIC DNA]</scope>
    <source>
        <strain evidence="12">Wild caught</strain>
    </source>
</reference>
<dbReference type="Bgee" id="ENSLACG00000022338">
    <property type="expression patterns" value="Expressed in pelvic fin"/>
</dbReference>
<dbReference type="Pfam" id="PF00048">
    <property type="entry name" value="IL8"/>
    <property type="match status" value="1"/>
</dbReference>
<reference evidence="11" key="3">
    <citation type="submission" date="2025-09" db="UniProtKB">
        <authorList>
            <consortium name="Ensembl"/>
        </authorList>
    </citation>
    <scope>IDENTIFICATION</scope>
</reference>
<feature type="signal peptide" evidence="9">
    <location>
        <begin position="1"/>
        <end position="22"/>
    </location>
</feature>
<evidence type="ECO:0000256" key="8">
    <source>
        <dbReference type="ARBA" id="ARBA00046726"/>
    </source>
</evidence>
<dbReference type="Gene3D" id="2.40.50.40">
    <property type="match status" value="1"/>
</dbReference>
<dbReference type="OrthoDB" id="8900217at2759"/>
<dbReference type="STRING" id="7897.ENSLACP00000021910"/>
<dbReference type="GeneTree" id="ENSGT01100000263482"/>
<evidence type="ECO:0000259" key="10">
    <source>
        <dbReference type="SMART" id="SM00199"/>
    </source>
</evidence>
<dbReference type="PANTHER" id="PTHR12015:SF183">
    <property type="entry name" value="C-C MOTIF CHEMOKINE 3"/>
    <property type="match status" value="1"/>
</dbReference>
<gene>
    <name evidence="11" type="primary">LOC102352351</name>
</gene>
<dbReference type="RefSeq" id="XP_005986935.1">
    <property type="nucleotide sequence ID" value="XM_005986873.3"/>
</dbReference>
<sequence length="88" mass="9847">MKVTLVAAVVLLLAAVCSETLAEPVAPNTPTICCFRYQTQRIPKRAIEDYFYTSSVCSKPGLVFVTRKGREVCANPEDKWVKDYMNSL</sequence>
<dbReference type="Ensembl" id="ENSLACT00000025460.1">
    <property type="protein sequence ID" value="ENSLACP00000021910.1"/>
    <property type="gene ID" value="ENSLACG00000022338.1"/>
</dbReference>
<dbReference type="PROSITE" id="PS00472">
    <property type="entry name" value="SMALL_CYTOKINES_CC"/>
    <property type="match status" value="1"/>
</dbReference>
<reference evidence="11" key="2">
    <citation type="submission" date="2025-08" db="UniProtKB">
        <authorList>
            <consortium name="Ensembl"/>
        </authorList>
    </citation>
    <scope>IDENTIFICATION</scope>
</reference>
<dbReference type="GO" id="GO:0008009">
    <property type="term" value="F:chemokine activity"/>
    <property type="evidence" value="ECO:0007669"/>
    <property type="project" value="InterPro"/>
</dbReference>
<dbReference type="AlphaFoldDB" id="M3XGQ4"/>
<dbReference type="Proteomes" id="UP000008672">
    <property type="component" value="Unassembled WGS sequence"/>
</dbReference>
<dbReference type="GeneID" id="102352351"/>
<dbReference type="PANTHER" id="PTHR12015">
    <property type="entry name" value="SMALL INDUCIBLE CYTOKINE A"/>
    <property type="match status" value="1"/>
</dbReference>
<dbReference type="InterPro" id="IPR001811">
    <property type="entry name" value="Chemokine_IL8-like_dom"/>
</dbReference>
<keyword evidence="12" id="KW-1185">Reference proteome</keyword>
<comment type="subunit">
    <text evidence="8">Self-associates. Also heterodimer of MIP-1-alpha(4-69) and MIP-1-beta(3-69). Interacts with CCR1.</text>
</comment>
<dbReference type="InterPro" id="IPR039809">
    <property type="entry name" value="Chemokine_b/g/d"/>
</dbReference>
<dbReference type="GO" id="GO:0006955">
    <property type="term" value="P:immune response"/>
    <property type="evidence" value="ECO:0007669"/>
    <property type="project" value="InterPro"/>
</dbReference>
<dbReference type="SUPFAM" id="SSF54117">
    <property type="entry name" value="Interleukin 8-like chemokines"/>
    <property type="match status" value="1"/>
</dbReference>
<proteinExistence type="inferred from homology"/>
<evidence type="ECO:0000256" key="3">
    <source>
        <dbReference type="ARBA" id="ARBA00022514"/>
    </source>
</evidence>
<comment type="subcellular location">
    <subcellularLocation>
        <location evidence="1 9">Secreted</location>
    </subcellularLocation>
</comment>
<protein>
    <recommendedName>
        <fullName evidence="9">C-C motif chemokine</fullName>
    </recommendedName>
</protein>
<keyword evidence="6" id="KW-1015">Disulfide bond</keyword>
<dbReference type="CDD" id="cd00272">
    <property type="entry name" value="Chemokine_CC"/>
    <property type="match status" value="1"/>
</dbReference>
<dbReference type="eggNOG" id="ENOG502S8M4">
    <property type="taxonomic scope" value="Eukaryota"/>
</dbReference>
<evidence type="ECO:0000256" key="9">
    <source>
        <dbReference type="RuleBase" id="RU361150"/>
    </source>
</evidence>
<evidence type="ECO:0000256" key="1">
    <source>
        <dbReference type="ARBA" id="ARBA00004613"/>
    </source>
</evidence>
<dbReference type="InterPro" id="IPR036048">
    <property type="entry name" value="Interleukin_8-like_sf"/>
</dbReference>
<evidence type="ECO:0000313" key="11">
    <source>
        <dbReference type="Ensembl" id="ENSLACP00000021910.1"/>
    </source>
</evidence>
<comment type="similarity">
    <text evidence="2 9">Belongs to the intercrine beta (chemokine CC) family.</text>
</comment>
<dbReference type="GO" id="GO:0005615">
    <property type="term" value="C:extracellular space"/>
    <property type="evidence" value="ECO:0007669"/>
    <property type="project" value="UniProtKB-KW"/>
</dbReference>
<keyword evidence="5 9" id="KW-0732">Signal</keyword>
<evidence type="ECO:0000256" key="2">
    <source>
        <dbReference type="ARBA" id="ARBA00010868"/>
    </source>
</evidence>
<keyword evidence="3 9" id="KW-0202">Cytokine</keyword>